<keyword evidence="1" id="KW-1185">Reference proteome</keyword>
<evidence type="ECO:0000313" key="1">
    <source>
        <dbReference type="Proteomes" id="UP000790787"/>
    </source>
</evidence>
<reference evidence="1" key="1">
    <citation type="journal article" date="2014" name="Nat. Commun.">
        <title>The tobacco genome sequence and its comparison with those of tomato and potato.</title>
        <authorList>
            <person name="Sierro N."/>
            <person name="Battey J.N."/>
            <person name="Ouadi S."/>
            <person name="Bakaher N."/>
            <person name="Bovet L."/>
            <person name="Willig A."/>
            <person name="Goepfert S."/>
            <person name="Peitsch M.C."/>
            <person name="Ivanov N.V."/>
        </authorList>
    </citation>
    <scope>NUCLEOTIDE SEQUENCE [LARGE SCALE GENOMIC DNA]</scope>
</reference>
<reference evidence="2" key="2">
    <citation type="submission" date="2025-08" db="UniProtKB">
        <authorList>
            <consortium name="RefSeq"/>
        </authorList>
    </citation>
    <scope>IDENTIFICATION</scope>
    <source>
        <tissue evidence="2">Leaf</tissue>
    </source>
</reference>
<organism evidence="1 2">
    <name type="scientific">Nicotiana tabacum</name>
    <name type="common">Common tobacco</name>
    <dbReference type="NCBI Taxonomy" id="4097"/>
    <lineage>
        <taxon>Eukaryota</taxon>
        <taxon>Viridiplantae</taxon>
        <taxon>Streptophyta</taxon>
        <taxon>Embryophyta</taxon>
        <taxon>Tracheophyta</taxon>
        <taxon>Spermatophyta</taxon>
        <taxon>Magnoliopsida</taxon>
        <taxon>eudicotyledons</taxon>
        <taxon>Gunneridae</taxon>
        <taxon>Pentapetalae</taxon>
        <taxon>asterids</taxon>
        <taxon>lamiids</taxon>
        <taxon>Solanales</taxon>
        <taxon>Solanaceae</taxon>
        <taxon>Nicotianoideae</taxon>
        <taxon>Nicotianeae</taxon>
        <taxon>Nicotiana</taxon>
    </lineage>
</organism>
<name>A0AC58TKK2_TOBAC</name>
<dbReference type="Proteomes" id="UP000790787">
    <property type="component" value="Chromosome 21"/>
</dbReference>
<evidence type="ECO:0000313" key="2">
    <source>
        <dbReference type="RefSeq" id="XP_075097743.1"/>
    </source>
</evidence>
<proteinExistence type="predicted"/>
<protein>
    <submittedName>
        <fullName evidence="2">Uncharacterized protein LOC107790204 isoform X1</fullName>
    </submittedName>
</protein>
<dbReference type="RefSeq" id="XP_075097743.1">
    <property type="nucleotide sequence ID" value="XM_075241642.1"/>
</dbReference>
<sequence length="260" mass="29163">MLGIGSVSTGTSAEKRQQPQVAAEKREKGRCEKGCVKVLTEEMRRRMAGGGTSTLTAAEIEQKVAEGGGYLRGFKPPANYSYEKYANDSDDELLPDHALPEHRPDFYHIWRHYHHQAAQTNGFDLDVYPGCSMLADVVPLDKSHTKYGEIMMELTNLAIQQYNEKECNVFKYKLLSIEKVNYRLTGFEEYFLTVKVLNLTLGSSIETFQIHAGRLIAVGTKKVFSCLPKERGLLDGEGNVAEGKEGWTLDPRSYLITLGF</sequence>
<gene>
    <name evidence="2" type="primary">LOC107790204</name>
</gene>
<accession>A0AC58TKK2</accession>